<dbReference type="RefSeq" id="WP_021243192.1">
    <property type="nucleotide sequence ID" value="NZ_ATIB01000017.1"/>
</dbReference>
<protein>
    <submittedName>
        <fullName evidence="1">Uncharacterized protein</fullName>
    </submittedName>
</protein>
<dbReference type="PATRIC" id="fig|1114964.3.peg.145"/>
<dbReference type="AlphaFoldDB" id="T0GQJ9"/>
<name>T0GQJ9_9SPHN</name>
<dbReference type="Proteomes" id="UP000015524">
    <property type="component" value="Unassembled WGS sequence"/>
</dbReference>
<dbReference type="EMBL" id="ATIB01000017">
    <property type="protein sequence ID" value="EQB06206.1"/>
    <property type="molecule type" value="Genomic_DNA"/>
</dbReference>
<gene>
    <name evidence="1" type="ORF">L485_00835</name>
</gene>
<evidence type="ECO:0000313" key="1">
    <source>
        <dbReference type="EMBL" id="EQB06206.1"/>
    </source>
</evidence>
<dbReference type="OrthoDB" id="9949204at2"/>
<evidence type="ECO:0000313" key="2">
    <source>
        <dbReference type="Proteomes" id="UP000015524"/>
    </source>
</evidence>
<accession>T0GQJ9</accession>
<comment type="caution">
    <text evidence="1">The sequence shown here is derived from an EMBL/GenBank/DDBJ whole genome shotgun (WGS) entry which is preliminary data.</text>
</comment>
<organism evidence="1 2">
    <name type="scientific">Sphingobium baderi LL03</name>
    <dbReference type="NCBI Taxonomy" id="1114964"/>
    <lineage>
        <taxon>Bacteria</taxon>
        <taxon>Pseudomonadati</taxon>
        <taxon>Pseudomonadota</taxon>
        <taxon>Alphaproteobacteria</taxon>
        <taxon>Sphingomonadales</taxon>
        <taxon>Sphingomonadaceae</taxon>
        <taxon>Sphingobium</taxon>
    </lineage>
</organism>
<sequence length="94" mass="10774">MTSVNTQSNRAGAVLYSEAAFFDNAAYQHIADREERQRLERMGEIARQLAAAQEETRKFSRLSNPLPRSEVPQFVRSLDALLSRPRLARQLKEI</sequence>
<proteinExistence type="predicted"/>
<reference evidence="1 2" key="1">
    <citation type="journal article" date="2013" name="Genome Announc.">
        <title>Draft Genome Sequence of a Hexachlorocyclohexane-Degrading Bacterium, Sphingobium baderi Strain LL03T.</title>
        <authorList>
            <person name="Kaur J."/>
            <person name="Verma H."/>
            <person name="Tripathi C."/>
            <person name="Khurana J.P."/>
            <person name="Lal R."/>
        </authorList>
    </citation>
    <scope>NUCLEOTIDE SEQUENCE [LARGE SCALE GENOMIC DNA]</scope>
    <source>
        <strain evidence="1 2">LL03</strain>
    </source>
</reference>
<keyword evidence="2" id="KW-1185">Reference proteome</keyword>